<organism evidence="1 2">
    <name type="scientific">Olpidium bornovanus</name>
    <dbReference type="NCBI Taxonomy" id="278681"/>
    <lineage>
        <taxon>Eukaryota</taxon>
        <taxon>Fungi</taxon>
        <taxon>Fungi incertae sedis</taxon>
        <taxon>Olpidiomycota</taxon>
        <taxon>Olpidiomycotina</taxon>
        <taxon>Olpidiomycetes</taxon>
        <taxon>Olpidiales</taxon>
        <taxon>Olpidiaceae</taxon>
        <taxon>Olpidium</taxon>
    </lineage>
</organism>
<name>A0A8H8A1F9_9FUNG</name>
<sequence>KTAPIGNAGLPACRFLSVRTRFRRVSPLRAENRAAGWVRPSDLPAHGTSFIRWSEQSESVSARLAGRFVSGWCKVAVWRAETGLLSAQDLRERSSCRGTEMFGTSARTVRRFRLAPDAVDINLQDYDEYDDYEEEGELDETQQGRLTCLRRRPLTRRYN</sequence>
<keyword evidence="2" id="KW-1185">Reference proteome</keyword>
<proteinExistence type="predicted"/>
<comment type="caution">
    <text evidence="1">The sequence shown here is derived from an EMBL/GenBank/DDBJ whole genome shotgun (WGS) entry which is preliminary data.</text>
</comment>
<reference evidence="1 2" key="1">
    <citation type="journal article" name="Sci. Rep.">
        <title>Genome-scale phylogenetic analyses confirm Olpidium as the closest living zoosporic fungus to the non-flagellated, terrestrial fungi.</title>
        <authorList>
            <person name="Chang Y."/>
            <person name="Rochon D."/>
            <person name="Sekimoto S."/>
            <person name="Wang Y."/>
            <person name="Chovatia M."/>
            <person name="Sandor L."/>
            <person name="Salamov A."/>
            <person name="Grigoriev I.V."/>
            <person name="Stajich J.E."/>
            <person name="Spatafora J.W."/>
        </authorList>
    </citation>
    <scope>NUCLEOTIDE SEQUENCE [LARGE SCALE GENOMIC DNA]</scope>
    <source>
        <strain evidence="1">S191</strain>
    </source>
</reference>
<evidence type="ECO:0000313" key="2">
    <source>
        <dbReference type="Proteomes" id="UP000673691"/>
    </source>
</evidence>
<accession>A0A8H8A1F9</accession>
<feature type="non-terminal residue" evidence="1">
    <location>
        <position position="1"/>
    </location>
</feature>
<gene>
    <name evidence="1" type="ORF">BJ554DRAFT_576</name>
</gene>
<dbReference type="AlphaFoldDB" id="A0A8H8A1F9"/>
<dbReference type="EMBL" id="JAEFCI010000873">
    <property type="protein sequence ID" value="KAG5463272.1"/>
    <property type="molecule type" value="Genomic_DNA"/>
</dbReference>
<dbReference type="Proteomes" id="UP000673691">
    <property type="component" value="Unassembled WGS sequence"/>
</dbReference>
<protein>
    <submittedName>
        <fullName evidence="1">Uncharacterized protein</fullName>
    </submittedName>
</protein>
<evidence type="ECO:0000313" key="1">
    <source>
        <dbReference type="EMBL" id="KAG5463272.1"/>
    </source>
</evidence>